<dbReference type="Ensembl" id="ENSCPBT00000002220.1">
    <property type="protein sequence ID" value="ENSCPBP00000001803.1"/>
    <property type="gene ID" value="ENSCPBG00000001457.1"/>
</dbReference>
<dbReference type="AlphaFoldDB" id="A0A8C3F1C5"/>
<keyword evidence="9" id="KW-0297">G-protein coupled receptor</keyword>
<keyword evidence="8 9" id="KW-0807">Transducer</keyword>
<dbReference type="GeneTree" id="ENSGT01150000286912"/>
<keyword evidence="10" id="KW-1003">Cell membrane</keyword>
<proteinExistence type="inferred from homology"/>
<evidence type="ECO:0000256" key="7">
    <source>
        <dbReference type="ARBA" id="ARBA00023136"/>
    </source>
</evidence>
<keyword evidence="3 10" id="KW-0716">Sensory transduction</keyword>
<dbReference type="PRINTS" id="PR00245">
    <property type="entry name" value="OLFACTORYR"/>
</dbReference>
<feature type="transmembrane region" description="Helical" evidence="10">
    <location>
        <begin position="154"/>
        <end position="176"/>
    </location>
</feature>
<dbReference type="InterPro" id="IPR017452">
    <property type="entry name" value="GPCR_Rhodpsn_7TM"/>
</dbReference>
<dbReference type="PROSITE" id="PS50262">
    <property type="entry name" value="G_PROTEIN_RECEP_F1_2"/>
    <property type="match status" value="1"/>
</dbReference>
<keyword evidence="5 10" id="KW-0552">Olfaction</keyword>
<comment type="similarity">
    <text evidence="9">Belongs to the G-protein coupled receptor 1 family.</text>
</comment>
<dbReference type="PROSITE" id="PS00237">
    <property type="entry name" value="G_PROTEIN_RECEP_F1_1"/>
    <property type="match status" value="1"/>
</dbReference>
<dbReference type="CDD" id="cd15951">
    <property type="entry name" value="7tmA_OR52R_52L-like"/>
    <property type="match status" value="1"/>
</dbReference>
<feature type="domain" description="G-protein coupled receptors family 1 profile" evidence="11">
    <location>
        <begin position="55"/>
        <end position="314"/>
    </location>
</feature>
<dbReference type="InterPro" id="IPR000276">
    <property type="entry name" value="GPCR_Rhodpsn"/>
</dbReference>
<protein>
    <recommendedName>
        <fullName evidence="10">Olfactory receptor</fullName>
    </recommendedName>
</protein>
<evidence type="ECO:0000256" key="4">
    <source>
        <dbReference type="ARBA" id="ARBA00022692"/>
    </source>
</evidence>
<keyword evidence="4 9" id="KW-0812">Transmembrane</keyword>
<feature type="transmembrane region" description="Helical" evidence="10">
    <location>
        <begin position="39"/>
        <end position="62"/>
    </location>
</feature>
<dbReference type="PRINTS" id="PR00237">
    <property type="entry name" value="GPCRRHODOPSN"/>
</dbReference>
<dbReference type="Proteomes" id="UP000694380">
    <property type="component" value="Unplaced"/>
</dbReference>
<reference evidence="12" key="1">
    <citation type="submission" date="2025-08" db="UniProtKB">
        <authorList>
            <consortium name="Ensembl"/>
        </authorList>
    </citation>
    <scope>IDENTIFICATION</scope>
</reference>
<keyword evidence="13" id="KW-1185">Reference proteome</keyword>
<dbReference type="GO" id="GO:0004984">
    <property type="term" value="F:olfactory receptor activity"/>
    <property type="evidence" value="ECO:0007669"/>
    <property type="project" value="InterPro"/>
</dbReference>
<dbReference type="PANTHER" id="PTHR26450">
    <property type="entry name" value="OLFACTORY RECEPTOR 56B1-RELATED"/>
    <property type="match status" value="1"/>
</dbReference>
<keyword evidence="6 10" id="KW-1133">Transmembrane helix</keyword>
<keyword evidence="9" id="KW-0675">Receptor</keyword>
<evidence type="ECO:0000256" key="9">
    <source>
        <dbReference type="RuleBase" id="RU000688"/>
    </source>
</evidence>
<comment type="subcellular location">
    <subcellularLocation>
        <location evidence="10">Cell membrane</location>
        <topology evidence="10">Multi-pass membrane protein</topology>
    </subcellularLocation>
    <subcellularLocation>
        <location evidence="2">Membrane</location>
        <topology evidence="2">Multi-pass membrane protein</topology>
    </subcellularLocation>
</comment>
<evidence type="ECO:0000256" key="6">
    <source>
        <dbReference type="ARBA" id="ARBA00022989"/>
    </source>
</evidence>
<evidence type="ECO:0000256" key="8">
    <source>
        <dbReference type="ARBA" id="ARBA00023224"/>
    </source>
</evidence>
<evidence type="ECO:0000256" key="3">
    <source>
        <dbReference type="ARBA" id="ARBA00022606"/>
    </source>
</evidence>
<dbReference type="PANTHER" id="PTHR26450:SF156">
    <property type="entry name" value="OLFACTORY RECEPTOR 52R1"/>
    <property type="match status" value="1"/>
</dbReference>
<name>A0A8C3F1C5_CHRPI</name>
<dbReference type="FunFam" id="1.20.1070.10:FF:000006">
    <property type="entry name" value="Olfactory receptor"/>
    <property type="match status" value="1"/>
</dbReference>
<dbReference type="GO" id="GO:0004930">
    <property type="term" value="F:G protein-coupled receptor activity"/>
    <property type="evidence" value="ECO:0007669"/>
    <property type="project" value="UniProtKB-KW"/>
</dbReference>
<dbReference type="GO" id="GO:0005886">
    <property type="term" value="C:plasma membrane"/>
    <property type="evidence" value="ECO:0007669"/>
    <property type="project" value="UniProtKB-SubCell"/>
</dbReference>
<feature type="transmembrane region" description="Helical" evidence="10">
    <location>
        <begin position="260"/>
        <end position="282"/>
    </location>
</feature>
<dbReference type="OMA" id="EYLHIWI"/>
<evidence type="ECO:0000256" key="10">
    <source>
        <dbReference type="RuleBase" id="RU363047"/>
    </source>
</evidence>
<evidence type="ECO:0000259" key="11">
    <source>
        <dbReference type="PROSITE" id="PS50262"/>
    </source>
</evidence>
<organism evidence="12 13">
    <name type="scientific">Chrysemys picta bellii</name>
    <name type="common">Western painted turtle</name>
    <name type="synonym">Emys bellii</name>
    <dbReference type="NCBI Taxonomy" id="8478"/>
    <lineage>
        <taxon>Eukaryota</taxon>
        <taxon>Metazoa</taxon>
        <taxon>Chordata</taxon>
        <taxon>Craniata</taxon>
        <taxon>Vertebrata</taxon>
        <taxon>Euteleostomi</taxon>
        <taxon>Archelosauria</taxon>
        <taxon>Testudinata</taxon>
        <taxon>Testudines</taxon>
        <taxon>Cryptodira</taxon>
        <taxon>Durocryptodira</taxon>
        <taxon>Testudinoidea</taxon>
        <taxon>Emydidae</taxon>
        <taxon>Chrysemys</taxon>
    </lineage>
</organism>
<feature type="transmembrane region" description="Helical" evidence="10">
    <location>
        <begin position="219"/>
        <end position="240"/>
    </location>
</feature>
<comment type="function">
    <text evidence="1">Odorant receptor.</text>
</comment>
<feature type="transmembrane region" description="Helical" evidence="10">
    <location>
        <begin position="116"/>
        <end position="134"/>
    </location>
</feature>
<evidence type="ECO:0000256" key="2">
    <source>
        <dbReference type="ARBA" id="ARBA00004141"/>
    </source>
</evidence>
<evidence type="ECO:0000313" key="12">
    <source>
        <dbReference type="Ensembl" id="ENSCPBP00000001803.1"/>
    </source>
</evidence>
<sequence>IMLVGHLLPYSMSDSNKTNFTNPSTFILLGIPGLEMAHVWISIPFCTMYAIAVLGNFTILFIVKREPSLHGPMYYFLCMLAGSDLVLSTSILPKMLSIFWFNSREIDFNACLTQMYFIYCFLVMDSGILVAMALDRYVAICDPLRHSTILTNPVVAKIGLVMVLRGIMLILPYPFLARRWPYCRLNIIAHSYCEHMAVVKLACADTRVSSYYDIRISSYYSLSMALLVTGMDVSFITMSYTQILRTIFSLPTKDARLKTFGTCSSHLCAILAFYIPALFSFLTYRFGHNVPLHFHVLMANMYLLVPPMLNPIIYGVRTKQIRDRLLRLFTYKGTNIFSWCSGSQTELRAELAGDMVLGPFPESLTEQSKRH</sequence>
<reference evidence="12" key="2">
    <citation type="submission" date="2025-09" db="UniProtKB">
        <authorList>
            <consortium name="Ensembl"/>
        </authorList>
    </citation>
    <scope>IDENTIFICATION</scope>
</reference>
<accession>A0A8C3F1C5</accession>
<dbReference type="InterPro" id="IPR000725">
    <property type="entry name" value="Olfact_rcpt"/>
</dbReference>
<evidence type="ECO:0000256" key="1">
    <source>
        <dbReference type="ARBA" id="ARBA00002936"/>
    </source>
</evidence>
<feature type="transmembrane region" description="Helical" evidence="10">
    <location>
        <begin position="74"/>
        <end position="96"/>
    </location>
</feature>
<evidence type="ECO:0000256" key="5">
    <source>
        <dbReference type="ARBA" id="ARBA00022725"/>
    </source>
</evidence>
<evidence type="ECO:0000313" key="13">
    <source>
        <dbReference type="Proteomes" id="UP000694380"/>
    </source>
</evidence>
<feature type="transmembrane region" description="Helical" evidence="10">
    <location>
        <begin position="294"/>
        <end position="316"/>
    </location>
</feature>
<dbReference type="SUPFAM" id="SSF81321">
    <property type="entry name" value="Family A G protein-coupled receptor-like"/>
    <property type="match status" value="1"/>
</dbReference>
<dbReference type="Gene3D" id="1.20.1070.10">
    <property type="entry name" value="Rhodopsin 7-helix transmembrane proteins"/>
    <property type="match status" value="1"/>
</dbReference>
<dbReference type="InterPro" id="IPR050402">
    <property type="entry name" value="OR51/52/56-like"/>
</dbReference>
<dbReference type="Pfam" id="PF13853">
    <property type="entry name" value="7tm_4"/>
    <property type="match status" value="1"/>
</dbReference>
<keyword evidence="7 10" id="KW-0472">Membrane</keyword>